<evidence type="ECO:0000256" key="2">
    <source>
        <dbReference type="SAM" id="SignalP"/>
    </source>
</evidence>
<evidence type="ECO:0000313" key="4">
    <source>
        <dbReference type="Proteomes" id="UP000266426"/>
    </source>
</evidence>
<reference evidence="3 4" key="1">
    <citation type="journal article" date="2017" name="ISME J.">
        <title>Energy and carbon metabolisms in a deep terrestrial subsurface fluid microbial community.</title>
        <authorList>
            <person name="Momper L."/>
            <person name="Jungbluth S.P."/>
            <person name="Lee M.D."/>
            <person name="Amend J.P."/>
        </authorList>
    </citation>
    <scope>NUCLEOTIDE SEQUENCE [LARGE SCALE GENOMIC DNA]</scope>
    <source>
        <strain evidence="3">SURF_26</strain>
    </source>
</reference>
<keyword evidence="2" id="KW-0732">Signal</keyword>
<dbReference type="SUPFAM" id="SSF56935">
    <property type="entry name" value="Porins"/>
    <property type="match status" value="1"/>
</dbReference>
<feature type="signal peptide" evidence="2">
    <location>
        <begin position="1"/>
        <end position="20"/>
    </location>
</feature>
<evidence type="ECO:0000313" key="3">
    <source>
        <dbReference type="EMBL" id="RJP61779.1"/>
    </source>
</evidence>
<gene>
    <name evidence="3" type="ORF">C4541_01195</name>
</gene>
<sequence>MRVIFCTFIFLFMCIVPAYATKDDEMQEMRNEIDELKKEFAAMKQHYTAKITELEFKLSESSVSALPRSSYKAQANSQTTYSHTSAIMNPDISVIANVKQRFNDDVSDDNRHKLTVGEAELTMSGMIYPNIRGDATVAVENEYSGESDTNTETDLEEAYISFLALPFNSQVLIGRKLIDFGLINPQHPHEWAFSDTPLVLENLFGDHPWYDDGIQGSILVPNPLDVYWETKFGVWNGRSLAHSHDHSEDEEHIHGALENEPVNWGDIVFTARSYWNVPVGDNADIGFGYSAAWDEHPMTVLHGFDFTTRYRFPNKYNWIKWQTEYILADVEAERLHEAHHHDEEEEEEAHAPEIYDYIANGMYSMLEYSINKYWRVGTRWDYAEYNEHERYYQWANSYFLTYFFNHNLYARMEYRYRDYAGLEDGHQEPENTIWFQLVWGLGPHGHGIAE</sequence>
<keyword evidence="1" id="KW-0175">Coiled coil</keyword>
<proteinExistence type="predicted"/>
<protein>
    <recommendedName>
        <fullName evidence="5">DUF3570 domain-containing protein</fullName>
    </recommendedName>
</protein>
<evidence type="ECO:0000256" key="1">
    <source>
        <dbReference type="SAM" id="Coils"/>
    </source>
</evidence>
<feature type="chain" id="PRO_5017211762" description="DUF3570 domain-containing protein" evidence="2">
    <location>
        <begin position="21"/>
        <end position="450"/>
    </location>
</feature>
<dbReference type="EMBL" id="QZJZ01000009">
    <property type="protein sequence ID" value="RJP61779.1"/>
    <property type="molecule type" value="Genomic_DNA"/>
</dbReference>
<organism evidence="3 4">
    <name type="scientific">Candidatus Auribacter fodinae</name>
    <dbReference type="NCBI Taxonomy" id="2093366"/>
    <lineage>
        <taxon>Bacteria</taxon>
        <taxon>Pseudomonadati</taxon>
        <taxon>Candidatus Auribacterota</taxon>
        <taxon>Candidatus Auribacteria</taxon>
        <taxon>Candidatus Auribacterales</taxon>
        <taxon>Candidatus Auribacteraceae</taxon>
        <taxon>Candidatus Auribacter</taxon>
    </lineage>
</organism>
<name>A0A3A4R9D7_9BACT</name>
<evidence type="ECO:0008006" key="5">
    <source>
        <dbReference type="Google" id="ProtNLM"/>
    </source>
</evidence>
<dbReference type="AlphaFoldDB" id="A0A3A4R9D7"/>
<dbReference type="Proteomes" id="UP000266426">
    <property type="component" value="Unassembled WGS sequence"/>
</dbReference>
<accession>A0A3A4R9D7</accession>
<feature type="coiled-coil region" evidence="1">
    <location>
        <begin position="19"/>
        <end position="46"/>
    </location>
</feature>
<comment type="caution">
    <text evidence="3">The sequence shown here is derived from an EMBL/GenBank/DDBJ whole genome shotgun (WGS) entry which is preliminary data.</text>
</comment>